<dbReference type="GO" id="GO:0016705">
    <property type="term" value="F:oxidoreductase activity, acting on paired donors, with incorporation or reduction of molecular oxygen"/>
    <property type="evidence" value="ECO:0007669"/>
    <property type="project" value="InterPro"/>
</dbReference>
<dbReference type="PRINTS" id="PR00385">
    <property type="entry name" value="P450"/>
</dbReference>
<dbReference type="GO" id="GO:0044550">
    <property type="term" value="P:secondary metabolite biosynthetic process"/>
    <property type="evidence" value="ECO:0007669"/>
    <property type="project" value="UniProtKB-ARBA"/>
</dbReference>
<dbReference type="InterPro" id="IPR017972">
    <property type="entry name" value="Cyt_P450_CS"/>
</dbReference>
<dbReference type="Proteomes" id="UP001229421">
    <property type="component" value="Unassembled WGS sequence"/>
</dbReference>
<comment type="similarity">
    <text evidence="2 9">Belongs to the cytochrome P450 family.</text>
</comment>
<dbReference type="InterPro" id="IPR001128">
    <property type="entry name" value="Cyt_P450"/>
</dbReference>
<sequence length="423" mass="48587">MLLNQPVFRWIHKLMDQFDTPILCIRLGPSTHVIVVSSPDLACEFLKKQDEIFISKPDVMSAYLISDGYLTTAMSPFGEQWRKMKRVINRKMLSSPIHKWLQPKRDEEADKLLWYICKQINKQNPGDLINVRSVSQHFCGNMIRNMIFGTRLFGQGTEDGGPGDEETEHDALIDERIQMWNNGARKGKCDLLDVLINLEYPNLTPEEIKAQIIELMLATIDNPANTIEWTIGEMINEPTILKRAAEELDHVVGRDKLVQELDLSKLNYLKACIKEAFRLHPFTPFVPPHVSIEDTTVGGYFIPKGSHVLLSRFGLGRNPNVWTDPLRFDPDRHLRGERKQVVLTDEELRMLPFSTGKRGCPGMMLGMTMTTMLLARMVQGFTWHAPYTEQRVDLVENHDDLFLAKPLLAIAKPRLPSYMYPKY</sequence>
<keyword evidence="5 9" id="KW-0560">Oxidoreductase</keyword>
<gene>
    <name evidence="10" type="ORF">QVD17_39121</name>
</gene>
<dbReference type="Pfam" id="PF00067">
    <property type="entry name" value="p450"/>
    <property type="match status" value="2"/>
</dbReference>
<evidence type="ECO:0000313" key="10">
    <source>
        <dbReference type="EMBL" id="KAK1407505.1"/>
    </source>
</evidence>
<keyword evidence="4 8" id="KW-0479">Metal-binding</keyword>
<keyword evidence="7 9" id="KW-0503">Monooxygenase</keyword>
<comment type="cofactor">
    <cofactor evidence="1 8">
        <name>heme</name>
        <dbReference type="ChEBI" id="CHEBI:30413"/>
    </cofactor>
</comment>
<evidence type="ECO:0000256" key="8">
    <source>
        <dbReference type="PIRSR" id="PIRSR602401-1"/>
    </source>
</evidence>
<dbReference type="GO" id="GO:0005506">
    <property type="term" value="F:iron ion binding"/>
    <property type="evidence" value="ECO:0007669"/>
    <property type="project" value="InterPro"/>
</dbReference>
<evidence type="ECO:0000256" key="3">
    <source>
        <dbReference type="ARBA" id="ARBA00022617"/>
    </source>
</evidence>
<evidence type="ECO:0000256" key="2">
    <source>
        <dbReference type="ARBA" id="ARBA00010617"/>
    </source>
</evidence>
<proteinExistence type="inferred from homology"/>
<evidence type="ECO:0000313" key="11">
    <source>
        <dbReference type="Proteomes" id="UP001229421"/>
    </source>
</evidence>
<evidence type="ECO:0000256" key="7">
    <source>
        <dbReference type="ARBA" id="ARBA00023033"/>
    </source>
</evidence>
<dbReference type="EMBL" id="JAUHHV010000011">
    <property type="protein sequence ID" value="KAK1407505.1"/>
    <property type="molecule type" value="Genomic_DNA"/>
</dbReference>
<keyword evidence="11" id="KW-1185">Reference proteome</keyword>
<evidence type="ECO:0000256" key="1">
    <source>
        <dbReference type="ARBA" id="ARBA00001971"/>
    </source>
</evidence>
<keyword evidence="3 8" id="KW-0349">Heme</keyword>
<evidence type="ECO:0008006" key="12">
    <source>
        <dbReference type="Google" id="ProtNLM"/>
    </source>
</evidence>
<feature type="binding site" description="axial binding residue" evidence="8">
    <location>
        <position position="360"/>
    </location>
    <ligand>
        <name>heme</name>
        <dbReference type="ChEBI" id="CHEBI:30413"/>
    </ligand>
    <ligandPart>
        <name>Fe</name>
        <dbReference type="ChEBI" id="CHEBI:18248"/>
    </ligandPart>
</feature>
<evidence type="ECO:0000256" key="4">
    <source>
        <dbReference type="ARBA" id="ARBA00022723"/>
    </source>
</evidence>
<protein>
    <recommendedName>
        <fullName evidence="12">Cytochrome P450</fullName>
    </recommendedName>
</protein>
<accession>A0AAD8N9Y3</accession>
<dbReference type="Gene3D" id="1.10.630.10">
    <property type="entry name" value="Cytochrome P450"/>
    <property type="match status" value="2"/>
</dbReference>
<dbReference type="GO" id="GO:0004497">
    <property type="term" value="F:monooxygenase activity"/>
    <property type="evidence" value="ECO:0007669"/>
    <property type="project" value="UniProtKB-KW"/>
</dbReference>
<evidence type="ECO:0000256" key="6">
    <source>
        <dbReference type="ARBA" id="ARBA00023004"/>
    </source>
</evidence>
<dbReference type="AlphaFoldDB" id="A0AAD8N9Y3"/>
<dbReference type="PANTHER" id="PTHR47944">
    <property type="entry name" value="CYTOCHROME P450 98A9"/>
    <property type="match status" value="1"/>
</dbReference>
<dbReference type="InterPro" id="IPR036396">
    <property type="entry name" value="Cyt_P450_sf"/>
</dbReference>
<name>A0AAD8N9Y3_TARER</name>
<keyword evidence="6 8" id="KW-0408">Iron</keyword>
<dbReference type="PRINTS" id="PR00463">
    <property type="entry name" value="EP450I"/>
</dbReference>
<organism evidence="10 11">
    <name type="scientific">Tagetes erecta</name>
    <name type="common">African marigold</name>
    <dbReference type="NCBI Taxonomy" id="13708"/>
    <lineage>
        <taxon>Eukaryota</taxon>
        <taxon>Viridiplantae</taxon>
        <taxon>Streptophyta</taxon>
        <taxon>Embryophyta</taxon>
        <taxon>Tracheophyta</taxon>
        <taxon>Spermatophyta</taxon>
        <taxon>Magnoliopsida</taxon>
        <taxon>eudicotyledons</taxon>
        <taxon>Gunneridae</taxon>
        <taxon>Pentapetalae</taxon>
        <taxon>asterids</taxon>
        <taxon>campanulids</taxon>
        <taxon>Asterales</taxon>
        <taxon>Asteraceae</taxon>
        <taxon>Asteroideae</taxon>
        <taxon>Heliantheae alliance</taxon>
        <taxon>Tageteae</taxon>
        <taxon>Tagetes</taxon>
    </lineage>
</organism>
<dbReference type="SUPFAM" id="SSF48264">
    <property type="entry name" value="Cytochrome P450"/>
    <property type="match status" value="1"/>
</dbReference>
<dbReference type="PANTHER" id="PTHR47944:SF16">
    <property type="entry name" value="CYTOCHROME P450 FAMILY 1 SUBFAMILY A POLYPEPTIDE 1"/>
    <property type="match status" value="1"/>
</dbReference>
<dbReference type="GO" id="GO:0020037">
    <property type="term" value="F:heme binding"/>
    <property type="evidence" value="ECO:0007669"/>
    <property type="project" value="InterPro"/>
</dbReference>
<dbReference type="PROSITE" id="PS00086">
    <property type="entry name" value="CYTOCHROME_P450"/>
    <property type="match status" value="1"/>
</dbReference>
<reference evidence="10" key="1">
    <citation type="journal article" date="2023" name="bioRxiv">
        <title>Improved chromosome-level genome assembly for marigold (Tagetes erecta).</title>
        <authorList>
            <person name="Jiang F."/>
            <person name="Yuan L."/>
            <person name="Wang S."/>
            <person name="Wang H."/>
            <person name="Xu D."/>
            <person name="Wang A."/>
            <person name="Fan W."/>
        </authorList>
    </citation>
    <scope>NUCLEOTIDE SEQUENCE</scope>
    <source>
        <strain evidence="10">WSJ</strain>
        <tissue evidence="10">Leaf</tissue>
    </source>
</reference>
<comment type="caution">
    <text evidence="10">The sequence shown here is derived from an EMBL/GenBank/DDBJ whole genome shotgun (WGS) entry which is preliminary data.</text>
</comment>
<evidence type="ECO:0000256" key="5">
    <source>
        <dbReference type="ARBA" id="ARBA00023002"/>
    </source>
</evidence>
<dbReference type="InterPro" id="IPR002401">
    <property type="entry name" value="Cyt_P450_E_grp-I"/>
</dbReference>
<evidence type="ECO:0000256" key="9">
    <source>
        <dbReference type="RuleBase" id="RU000461"/>
    </source>
</evidence>